<dbReference type="Proteomes" id="UP001342631">
    <property type="component" value="Unassembled WGS sequence"/>
</dbReference>
<organism evidence="1 2">
    <name type="scientific">Corallococcus caeni</name>
    <dbReference type="NCBI Taxonomy" id="3082388"/>
    <lineage>
        <taxon>Bacteria</taxon>
        <taxon>Pseudomonadati</taxon>
        <taxon>Myxococcota</taxon>
        <taxon>Myxococcia</taxon>
        <taxon>Myxococcales</taxon>
        <taxon>Cystobacterineae</taxon>
        <taxon>Myxococcaceae</taxon>
        <taxon>Corallococcus</taxon>
    </lineage>
</organism>
<keyword evidence="2" id="KW-1185">Reference proteome</keyword>
<sequence>MLNRFVSYVVPTAALLLGACGGPETLESSEGAEQPSVATTEQGLSSVTINDFPLAFYVPPETPSSGDEDFGGHGPRMALNFEYEVRNSNELWVGMFIWGDETSGGDTHVFGSRWYHIATTATPILSVTPSPWPVADYWKGAEFTFSYTDTGHAADAFGFPQLTGNTRIVQSINCVGDTSGDEAGTKTGCSAVLHDLTITF</sequence>
<protein>
    <recommendedName>
        <fullName evidence="3">Lipoprotein</fullName>
    </recommendedName>
</protein>
<proteinExistence type="predicted"/>
<evidence type="ECO:0000313" key="1">
    <source>
        <dbReference type="EMBL" id="GMU03814.1"/>
    </source>
</evidence>
<evidence type="ECO:0000313" key="2">
    <source>
        <dbReference type="Proteomes" id="UP001342631"/>
    </source>
</evidence>
<dbReference type="RefSeq" id="WP_338273568.1">
    <property type="nucleotide sequence ID" value="NZ_BTTX01000001.1"/>
</dbReference>
<dbReference type="EMBL" id="BTTX01000001">
    <property type="protein sequence ID" value="GMU03814.1"/>
    <property type="molecule type" value="Genomic_DNA"/>
</dbReference>
<reference evidence="1 2" key="1">
    <citation type="journal article" date="2024" name="Arch. Microbiol.">
        <title>Corallococcus caeni sp. nov., a novel myxobacterium isolated from activated sludge.</title>
        <authorList>
            <person name="Tomita S."/>
            <person name="Nakai R."/>
            <person name="Kuroda K."/>
            <person name="Kurashita H."/>
            <person name="Hatamoto M."/>
            <person name="Yamaguchi T."/>
            <person name="Narihiro T."/>
        </authorList>
    </citation>
    <scope>NUCLEOTIDE SEQUENCE [LARGE SCALE GENOMIC DNA]</scope>
    <source>
        <strain evidence="1 2">NO1</strain>
    </source>
</reference>
<accession>A0ABQ6QIA2</accession>
<name>A0ABQ6QIA2_9BACT</name>
<dbReference type="PROSITE" id="PS51257">
    <property type="entry name" value="PROKAR_LIPOPROTEIN"/>
    <property type="match status" value="1"/>
</dbReference>
<comment type="caution">
    <text evidence="1">The sequence shown here is derived from an EMBL/GenBank/DDBJ whole genome shotgun (WGS) entry which is preliminary data.</text>
</comment>
<gene>
    <name evidence="1" type="ORF">ASNO1_00660</name>
</gene>
<evidence type="ECO:0008006" key="3">
    <source>
        <dbReference type="Google" id="ProtNLM"/>
    </source>
</evidence>